<evidence type="ECO:0000256" key="1">
    <source>
        <dbReference type="ARBA" id="ARBA00004006"/>
    </source>
</evidence>
<feature type="domain" description="Tetrapyrrole methylase" evidence="10">
    <location>
        <begin position="1"/>
        <end position="235"/>
    </location>
</feature>
<comment type="function">
    <text evidence="1">S-adenosyl-L-methionine-dependent methyltransferase that catalyzes four methylations of the modified target histidine residue in translation elongation factor 2 (EF-2), to form an intermediate called diphthine methyl ester. The four successive methylation reactions represent the second step of diphthamide biosynthesis.</text>
</comment>
<reference evidence="11 12" key="1">
    <citation type="journal article" date="2018" name="Nat. Ecol. Evol.">
        <title>Genomic signatures of mitonuclear coevolution across populations of Tigriopus californicus.</title>
        <authorList>
            <person name="Barreto F.S."/>
            <person name="Watson E.T."/>
            <person name="Lima T.G."/>
            <person name="Willett C.S."/>
            <person name="Edmands S."/>
            <person name="Li W."/>
            <person name="Burton R.S."/>
        </authorList>
    </citation>
    <scope>NUCLEOTIDE SEQUENCE [LARGE SCALE GENOMIC DNA]</scope>
    <source>
        <strain evidence="11 12">San Diego</strain>
    </source>
</reference>
<dbReference type="InterPro" id="IPR014777">
    <property type="entry name" value="4pyrrole_Mease_sub1"/>
</dbReference>
<comment type="caution">
    <text evidence="11">The sequence shown here is derived from an EMBL/GenBank/DDBJ whole genome shotgun (WGS) entry which is preliminary data.</text>
</comment>
<dbReference type="CDD" id="cd11647">
    <property type="entry name" value="DHP5_DphB"/>
    <property type="match status" value="1"/>
</dbReference>
<dbReference type="Gene3D" id="3.30.950.10">
    <property type="entry name" value="Methyltransferase, Cobalt-precorrin-4 Transmethylase, Domain 2"/>
    <property type="match status" value="1"/>
</dbReference>
<evidence type="ECO:0000256" key="7">
    <source>
        <dbReference type="ARBA" id="ARBA00022691"/>
    </source>
</evidence>
<gene>
    <name evidence="11" type="ORF">TCAL_06878</name>
</gene>
<dbReference type="HAMAP" id="MF_01084">
    <property type="entry name" value="Diphthine_synth"/>
    <property type="match status" value="1"/>
</dbReference>
<evidence type="ECO:0000256" key="8">
    <source>
        <dbReference type="ARBA" id="ARBA00048752"/>
    </source>
</evidence>
<feature type="binding site" evidence="9">
    <location>
        <position position="250"/>
    </location>
    <ligand>
        <name>S-adenosyl-L-methionine</name>
        <dbReference type="ChEBI" id="CHEBI:59789"/>
    </ligand>
</feature>
<dbReference type="STRING" id="6832.A0A553PGP8"/>
<evidence type="ECO:0000256" key="9">
    <source>
        <dbReference type="PIRSR" id="PIRSR036432-1"/>
    </source>
</evidence>
<protein>
    <recommendedName>
        <fullName evidence="4">diphthine methyl ester synthase</fullName>
        <ecNumber evidence="4">2.1.1.314</ecNumber>
    </recommendedName>
</protein>
<dbReference type="PIRSF" id="PIRSF036432">
    <property type="entry name" value="Diphthine_synth"/>
    <property type="match status" value="1"/>
</dbReference>
<dbReference type="InterPro" id="IPR004551">
    <property type="entry name" value="Dphthn_synthase"/>
</dbReference>
<dbReference type="FunFam" id="3.30.950.10:FF:000004">
    <property type="entry name" value="Diphthine synthase putative"/>
    <property type="match status" value="1"/>
</dbReference>
<comment type="pathway">
    <text evidence="2">Protein modification; peptidyl-diphthamide biosynthesis.</text>
</comment>
<dbReference type="OrthoDB" id="2516at2759"/>
<keyword evidence="5" id="KW-0489">Methyltransferase</keyword>
<comment type="similarity">
    <text evidence="3">Belongs to the diphthine synthase family.</text>
</comment>
<dbReference type="InterPro" id="IPR000878">
    <property type="entry name" value="4pyrrol_Mease"/>
</dbReference>
<feature type="binding site" evidence="9">
    <location>
        <position position="9"/>
    </location>
    <ligand>
        <name>S-adenosyl-L-methionine</name>
        <dbReference type="ChEBI" id="CHEBI:59789"/>
    </ligand>
</feature>
<dbReference type="GO" id="GO:0017183">
    <property type="term" value="P:protein histidyl modification to diphthamide"/>
    <property type="evidence" value="ECO:0007669"/>
    <property type="project" value="UniProtKB-UniPathway"/>
</dbReference>
<dbReference type="Pfam" id="PF00590">
    <property type="entry name" value="TP_methylase"/>
    <property type="match status" value="1"/>
</dbReference>
<dbReference type="PANTHER" id="PTHR10882:SF0">
    <property type="entry name" value="DIPHTHINE METHYL ESTER SYNTHASE"/>
    <property type="match status" value="1"/>
</dbReference>
<dbReference type="Proteomes" id="UP000318571">
    <property type="component" value="Chromosome 5"/>
</dbReference>
<sequence>MLYFIGLGLGDAQDITVKGLDIVKKCDKVFLEHYTSILTCGQEALEKFYGKPLLLADRDLVEQGAEQILNAAKEQDVAFLVVGDPFGATTHMDLLLRAQELEIPTQTVHNASIMNAIGACGLQLYQFGETVSIPFWTDTWKPESFYEKIISNSERGLHTLCLLDIKVKEQSEENLIKGRKIYDPPRFMTTQQAANQLIETVKRRKLESLPTPVDEKVQCIAVARIGSETQKMVTRCLDEMQFIDMGPPLHSLVIVGRLHPLEMDALKMHALPY</sequence>
<evidence type="ECO:0000256" key="6">
    <source>
        <dbReference type="ARBA" id="ARBA00022679"/>
    </source>
</evidence>
<organism evidence="11 12">
    <name type="scientific">Tigriopus californicus</name>
    <name type="common">Marine copepod</name>
    <dbReference type="NCBI Taxonomy" id="6832"/>
    <lineage>
        <taxon>Eukaryota</taxon>
        <taxon>Metazoa</taxon>
        <taxon>Ecdysozoa</taxon>
        <taxon>Arthropoda</taxon>
        <taxon>Crustacea</taxon>
        <taxon>Multicrustacea</taxon>
        <taxon>Hexanauplia</taxon>
        <taxon>Copepoda</taxon>
        <taxon>Harpacticoida</taxon>
        <taxon>Harpacticidae</taxon>
        <taxon>Tigriopus</taxon>
    </lineage>
</organism>
<dbReference type="InterPro" id="IPR035996">
    <property type="entry name" value="4pyrrol_Methylase_sf"/>
</dbReference>
<evidence type="ECO:0000256" key="5">
    <source>
        <dbReference type="ARBA" id="ARBA00022603"/>
    </source>
</evidence>
<dbReference type="Gene3D" id="3.40.1010.10">
    <property type="entry name" value="Cobalt-precorrin-4 Transmethylase, Domain 1"/>
    <property type="match status" value="1"/>
</dbReference>
<keyword evidence="6" id="KW-0808">Transferase</keyword>
<dbReference type="InterPro" id="IPR014776">
    <property type="entry name" value="4pyrrole_Mease_sub2"/>
</dbReference>
<dbReference type="NCBIfam" id="TIGR00522">
    <property type="entry name" value="dph5"/>
    <property type="match status" value="1"/>
</dbReference>
<dbReference type="AlphaFoldDB" id="A0A553PGP8"/>
<evidence type="ECO:0000256" key="3">
    <source>
        <dbReference type="ARBA" id="ARBA00006729"/>
    </source>
</evidence>
<keyword evidence="12" id="KW-1185">Reference proteome</keyword>
<dbReference type="SUPFAM" id="SSF53790">
    <property type="entry name" value="Tetrapyrrole methylase"/>
    <property type="match status" value="1"/>
</dbReference>
<evidence type="ECO:0000256" key="4">
    <source>
        <dbReference type="ARBA" id="ARBA00011927"/>
    </source>
</evidence>
<evidence type="ECO:0000313" key="11">
    <source>
        <dbReference type="EMBL" id="TRY76849.1"/>
    </source>
</evidence>
<feature type="binding site" evidence="9">
    <location>
        <position position="163"/>
    </location>
    <ligand>
        <name>S-adenosyl-L-methionine</name>
        <dbReference type="ChEBI" id="CHEBI:59789"/>
    </ligand>
</feature>
<name>A0A553PGP8_TIGCA</name>
<comment type="catalytic activity">
    <reaction evidence="8">
        <text>2-[(3S)-amino-3-carboxypropyl]-L-histidyl-[translation elongation factor 2] + 4 S-adenosyl-L-methionine = diphthine methyl ester-[translation elongation factor 2] + 4 S-adenosyl-L-homocysteine + 3 H(+)</text>
        <dbReference type="Rhea" id="RHEA:42652"/>
        <dbReference type="Rhea" id="RHEA-COMP:9749"/>
        <dbReference type="Rhea" id="RHEA-COMP:10173"/>
        <dbReference type="ChEBI" id="CHEBI:15378"/>
        <dbReference type="ChEBI" id="CHEBI:57856"/>
        <dbReference type="ChEBI" id="CHEBI:59789"/>
        <dbReference type="ChEBI" id="CHEBI:73995"/>
        <dbReference type="ChEBI" id="CHEBI:79005"/>
        <dbReference type="EC" id="2.1.1.314"/>
    </reaction>
</comment>
<feature type="binding site" evidence="9">
    <location>
        <position position="87"/>
    </location>
    <ligand>
        <name>S-adenosyl-L-methionine</name>
        <dbReference type="ChEBI" id="CHEBI:59789"/>
    </ligand>
</feature>
<evidence type="ECO:0000256" key="2">
    <source>
        <dbReference type="ARBA" id="ARBA00005156"/>
    </source>
</evidence>
<dbReference type="GO" id="GO:0141133">
    <property type="term" value="F:diphthine methyl ester synthase activity"/>
    <property type="evidence" value="ECO:0007669"/>
    <property type="project" value="UniProtKB-EC"/>
</dbReference>
<dbReference type="GO" id="GO:0032259">
    <property type="term" value="P:methylation"/>
    <property type="evidence" value="ECO:0007669"/>
    <property type="project" value="UniProtKB-KW"/>
</dbReference>
<dbReference type="FunFam" id="3.40.1010.10:FF:000004">
    <property type="entry name" value="Putative diphthine synthase"/>
    <property type="match status" value="1"/>
</dbReference>
<evidence type="ECO:0000313" key="12">
    <source>
        <dbReference type="Proteomes" id="UP000318571"/>
    </source>
</evidence>
<dbReference type="EMBL" id="VCGU01000004">
    <property type="protein sequence ID" value="TRY76849.1"/>
    <property type="molecule type" value="Genomic_DNA"/>
</dbReference>
<keyword evidence="7 9" id="KW-0949">S-adenosyl-L-methionine</keyword>
<dbReference type="PANTHER" id="PTHR10882">
    <property type="entry name" value="DIPHTHINE SYNTHASE"/>
    <property type="match status" value="1"/>
</dbReference>
<accession>A0A553PGP8</accession>
<dbReference type="UniPathway" id="UPA00559"/>
<dbReference type="EC" id="2.1.1.314" evidence="4"/>
<evidence type="ECO:0000259" key="10">
    <source>
        <dbReference type="Pfam" id="PF00590"/>
    </source>
</evidence>
<feature type="binding site" evidence="9">
    <location>
        <position position="84"/>
    </location>
    <ligand>
        <name>S-adenosyl-L-methionine</name>
        <dbReference type="ChEBI" id="CHEBI:59789"/>
    </ligand>
</feature>
<proteinExistence type="inferred from homology"/>
<feature type="binding site" evidence="9">
    <location>
        <begin position="112"/>
        <end position="113"/>
    </location>
    <ligand>
        <name>S-adenosyl-L-methionine</name>
        <dbReference type="ChEBI" id="CHEBI:59789"/>
    </ligand>
</feature>
<dbReference type="OMA" id="HNASIMS"/>